<name>A0A6I9S7E3_ELAGV</name>
<gene>
    <name evidence="4" type="primary">LOC105054769</name>
</gene>
<dbReference type="Pfam" id="PF00072">
    <property type="entry name" value="Response_reg"/>
    <property type="match status" value="1"/>
</dbReference>
<evidence type="ECO:0000259" key="2">
    <source>
        <dbReference type="PROSITE" id="PS50110"/>
    </source>
</evidence>
<reference evidence="4" key="1">
    <citation type="submission" date="2025-08" db="UniProtKB">
        <authorList>
            <consortium name="RefSeq"/>
        </authorList>
    </citation>
    <scope>IDENTIFICATION</scope>
</reference>
<dbReference type="OrthoDB" id="21225at2759"/>
<dbReference type="InParanoid" id="A0A6I9S7E3"/>
<feature type="domain" description="Response regulatory" evidence="2">
    <location>
        <begin position="29"/>
        <end position="144"/>
    </location>
</feature>
<accession>A0A6I9S7E3</accession>
<dbReference type="PROSITE" id="PS50110">
    <property type="entry name" value="RESPONSE_REGULATORY"/>
    <property type="match status" value="1"/>
</dbReference>
<dbReference type="InterPro" id="IPR001789">
    <property type="entry name" value="Sig_transdc_resp-reg_receiver"/>
</dbReference>
<protein>
    <submittedName>
        <fullName evidence="4">Two-component response regulator 24</fullName>
    </submittedName>
</protein>
<dbReference type="SMART" id="SM00448">
    <property type="entry name" value="REC"/>
    <property type="match status" value="1"/>
</dbReference>
<evidence type="ECO:0000256" key="1">
    <source>
        <dbReference type="PROSITE-ProRule" id="PRU00169"/>
    </source>
</evidence>
<sequence length="146" mass="16216">MASNSGSMDFPELKDLASGSDFGFRSKLRALVVDDNSVIRLYMVSLLKDVDVETDEAEDGKAAVSRFLEGKTYDIILMDKDMPQMNGVQAARKLREMGVKAKIAGVTAHSTDEEKREFLEAGIDDFFVKPITRPQLIKLLKEVGNK</sequence>
<dbReference type="Gene3D" id="3.40.50.2300">
    <property type="match status" value="1"/>
</dbReference>
<proteinExistence type="predicted"/>
<dbReference type="CDD" id="cd17546">
    <property type="entry name" value="REC_hyHK_CKI1_RcsC-like"/>
    <property type="match status" value="1"/>
</dbReference>
<evidence type="ECO:0000313" key="3">
    <source>
        <dbReference type="Proteomes" id="UP000504607"/>
    </source>
</evidence>
<keyword evidence="1" id="KW-0597">Phosphoprotein</keyword>
<dbReference type="Proteomes" id="UP000504607">
    <property type="component" value="Chromosome 12"/>
</dbReference>
<dbReference type="RefSeq" id="XP_010934661.1">
    <property type="nucleotide sequence ID" value="XM_010936359.1"/>
</dbReference>
<dbReference type="InterPro" id="IPR052048">
    <property type="entry name" value="ST_Response_Regulator"/>
</dbReference>
<dbReference type="SUPFAM" id="SSF52172">
    <property type="entry name" value="CheY-like"/>
    <property type="match status" value="1"/>
</dbReference>
<evidence type="ECO:0000313" key="4">
    <source>
        <dbReference type="RefSeq" id="XP_010934661.1"/>
    </source>
</evidence>
<dbReference type="AlphaFoldDB" id="A0A6I9S7E3"/>
<keyword evidence="3" id="KW-1185">Reference proteome</keyword>
<organism evidence="3 4">
    <name type="scientific">Elaeis guineensis var. tenera</name>
    <name type="common">Oil palm</name>
    <dbReference type="NCBI Taxonomy" id="51953"/>
    <lineage>
        <taxon>Eukaryota</taxon>
        <taxon>Viridiplantae</taxon>
        <taxon>Streptophyta</taxon>
        <taxon>Embryophyta</taxon>
        <taxon>Tracheophyta</taxon>
        <taxon>Spermatophyta</taxon>
        <taxon>Magnoliopsida</taxon>
        <taxon>Liliopsida</taxon>
        <taxon>Arecaceae</taxon>
        <taxon>Arecoideae</taxon>
        <taxon>Cocoseae</taxon>
        <taxon>Elaeidinae</taxon>
        <taxon>Elaeis</taxon>
    </lineage>
</organism>
<dbReference type="PANTHER" id="PTHR43228">
    <property type="entry name" value="TWO-COMPONENT RESPONSE REGULATOR"/>
    <property type="match status" value="1"/>
</dbReference>
<feature type="modified residue" description="4-aspartylphosphate" evidence="1">
    <location>
        <position position="79"/>
    </location>
</feature>
<dbReference type="PANTHER" id="PTHR43228:SF1">
    <property type="entry name" value="TWO-COMPONENT RESPONSE REGULATOR ARR22"/>
    <property type="match status" value="1"/>
</dbReference>
<dbReference type="InterPro" id="IPR011006">
    <property type="entry name" value="CheY-like_superfamily"/>
</dbReference>
<dbReference type="GO" id="GO:0000160">
    <property type="term" value="P:phosphorelay signal transduction system"/>
    <property type="evidence" value="ECO:0007669"/>
    <property type="project" value="InterPro"/>
</dbReference>